<evidence type="ECO:0000313" key="1">
    <source>
        <dbReference type="EMBL" id="CAG8664765.1"/>
    </source>
</evidence>
<keyword evidence="2" id="KW-1185">Reference proteome</keyword>
<evidence type="ECO:0000313" key="2">
    <source>
        <dbReference type="Proteomes" id="UP000789920"/>
    </source>
</evidence>
<reference evidence="1" key="1">
    <citation type="submission" date="2021-06" db="EMBL/GenBank/DDBJ databases">
        <authorList>
            <person name="Kallberg Y."/>
            <person name="Tangrot J."/>
            <person name="Rosling A."/>
        </authorList>
    </citation>
    <scope>NUCLEOTIDE SEQUENCE</scope>
    <source>
        <strain evidence="1">MA461A</strain>
    </source>
</reference>
<dbReference type="Proteomes" id="UP000789920">
    <property type="component" value="Unassembled WGS sequence"/>
</dbReference>
<proteinExistence type="predicted"/>
<accession>A0ACA9NSH1</accession>
<protein>
    <submittedName>
        <fullName evidence="1">7436_t:CDS:1</fullName>
    </submittedName>
</protein>
<organism evidence="1 2">
    <name type="scientific">Racocetra persica</name>
    <dbReference type="NCBI Taxonomy" id="160502"/>
    <lineage>
        <taxon>Eukaryota</taxon>
        <taxon>Fungi</taxon>
        <taxon>Fungi incertae sedis</taxon>
        <taxon>Mucoromycota</taxon>
        <taxon>Glomeromycotina</taxon>
        <taxon>Glomeromycetes</taxon>
        <taxon>Diversisporales</taxon>
        <taxon>Gigasporaceae</taxon>
        <taxon>Racocetra</taxon>
    </lineage>
</organism>
<sequence length="489" mass="57160">MSTSDNSSKGEDLSVGHDMAWNERKYNLIKLNKNVEKWKVLRKVNDCVVSNSKKNCPKKLDSSQSSPLLFVKALIKHINVIAVSLCITYYIPQLDEVDETKEADTNKWEQSKSDDKELEPDDKKTSDKKSKLEHKSARYKDMHILVNEMFKSTSGFLKKYYSYYNEYENEENEFLCITVILVTTMLIACEITILQRKLVTENFKDKEKPSKDDDQILNCYQKNILYLLVTINSYMNTITDDAGRIIKFIPEKNFQRYYPGTIDHSYMRKSLLAIELINDLDHKYDEDYLLTMKKLNSPFLNLQAIFNTISDEKALGSDDSYNIDLIGLYHKLENEMDTNQSELSIEDNKSEIPSIETQKNWLNDLIYNMDIKITEQSKLAIKANKVEDIDLDSLEKKIGSILLGVIDRITEIRTHKGFKEYKNLQKYIDALRIQVITIKDDLIMENLLLIGLISWKKDKWVYRAQLNRIEMSNKEREIIKRLLFGLSMD</sequence>
<comment type="caution">
    <text evidence="1">The sequence shown here is derived from an EMBL/GenBank/DDBJ whole genome shotgun (WGS) entry which is preliminary data.</text>
</comment>
<name>A0ACA9NSH1_9GLOM</name>
<feature type="non-terminal residue" evidence="1">
    <location>
        <position position="489"/>
    </location>
</feature>
<gene>
    <name evidence="1" type="ORF">RPERSI_LOCUS8418</name>
</gene>
<dbReference type="EMBL" id="CAJVQC010015220">
    <property type="protein sequence ID" value="CAG8664765.1"/>
    <property type="molecule type" value="Genomic_DNA"/>
</dbReference>